<evidence type="ECO:0000256" key="8">
    <source>
        <dbReference type="ARBA" id="ARBA00047899"/>
    </source>
</evidence>
<feature type="region of interest" description="Disordered" evidence="11">
    <location>
        <begin position="46"/>
        <end position="87"/>
    </location>
</feature>
<keyword evidence="5 10" id="KW-0547">Nucleotide-binding</keyword>
<dbReference type="InterPro" id="IPR050660">
    <property type="entry name" value="NEK_Ser/Thr_kinase"/>
</dbReference>
<dbReference type="PANTHER" id="PTHR43671">
    <property type="entry name" value="SERINE/THREONINE-PROTEIN KINASE NEK"/>
    <property type="match status" value="1"/>
</dbReference>
<dbReference type="PANTHER" id="PTHR43671:SF98">
    <property type="entry name" value="SERINE_THREONINE-PROTEIN KINASE NEK11"/>
    <property type="match status" value="1"/>
</dbReference>
<feature type="binding site" evidence="10">
    <location>
        <position position="281"/>
    </location>
    <ligand>
        <name>ATP</name>
        <dbReference type="ChEBI" id="CHEBI:30616"/>
    </ligand>
</feature>
<sequence length="551" mass="62031">MAAKGASDEELVAFLCQLDSDRWSSETARNYVQTCVRQNSVVSDKGGSMVCTDTDSDLKNEPSGSMEPQLKGTRPKSSTTPISQELKPTGENEDMLLRNKITLGLQLARLERQNVCYEFRLNRQYSASNSVGPAGPLQCLEYYERMEELEEIQKEIEASEKDPRGAAPIEKITLRFRYNKCLVEKGRLQEALAQARARFEADAIIRKQVTTYCVANTYDEHRLPVLYPYTVGFTLKNYMHALIPKGSARPRFLLMRVLGSGGFSTVYKALDLGTLAIVAIKVSRLGEDASKTRRWRYMVREAEIHRRLHHPYIVQTYGEPLYINSHTQRTLPTCDSSCNEIAISMELCDGRDLFDFLALNSPLRQSQTRVQETEILLILLHVAEALRYLHSQEPPVTHNDVTFRNILSTNKGTTWKLGDFTLAKQLQSNEPENITALAGTPYYIPPEKLGGEGIMGPASDMYSLGIIAFGCYSGSVEIFIQQTPGQDVAQAAARFFDDHDCAICTPSPEVREMIVRLLSRNMDARPSATAFCEFLQKRLESVHRTAKNGRR</sequence>
<dbReference type="CDD" id="cd14014">
    <property type="entry name" value="STKc_PknB_like"/>
    <property type="match status" value="1"/>
</dbReference>
<dbReference type="OrthoDB" id="10250077at2759"/>
<dbReference type="EMBL" id="VDLU01000002">
    <property type="protein sequence ID" value="TNJ29125.1"/>
    <property type="molecule type" value="Genomic_DNA"/>
</dbReference>
<evidence type="ECO:0000256" key="4">
    <source>
        <dbReference type="ARBA" id="ARBA00022679"/>
    </source>
</evidence>
<evidence type="ECO:0000256" key="6">
    <source>
        <dbReference type="ARBA" id="ARBA00022777"/>
    </source>
</evidence>
<organism evidence="13 14">
    <name type="scientific">Giardia muris</name>
    <dbReference type="NCBI Taxonomy" id="5742"/>
    <lineage>
        <taxon>Eukaryota</taxon>
        <taxon>Metamonada</taxon>
        <taxon>Diplomonadida</taxon>
        <taxon>Hexamitidae</taxon>
        <taxon>Giardiinae</taxon>
        <taxon>Giardia</taxon>
    </lineage>
</organism>
<evidence type="ECO:0000256" key="2">
    <source>
        <dbReference type="ARBA" id="ARBA00012513"/>
    </source>
</evidence>
<keyword evidence="4" id="KW-0808">Transferase</keyword>
<keyword evidence="6 13" id="KW-0418">Kinase</keyword>
<evidence type="ECO:0000256" key="9">
    <source>
        <dbReference type="ARBA" id="ARBA00048679"/>
    </source>
</evidence>
<evidence type="ECO:0000259" key="12">
    <source>
        <dbReference type="PROSITE" id="PS50011"/>
    </source>
</evidence>
<accession>A0A4Z1SW68</accession>
<proteinExistence type="inferred from homology"/>
<reference evidence="13 14" key="1">
    <citation type="submission" date="2019-05" db="EMBL/GenBank/DDBJ databases">
        <title>The compact genome of Giardia muris reveals important steps in the evolution of intestinal protozoan parasites.</title>
        <authorList>
            <person name="Xu F."/>
            <person name="Jimenez-Gonzalez A."/>
            <person name="Einarsson E."/>
            <person name="Astvaldsson A."/>
            <person name="Peirasmaki D."/>
            <person name="Eckmann L."/>
            <person name="Andersson J.O."/>
            <person name="Svard S.G."/>
            <person name="Jerlstrom-Hultqvist J."/>
        </authorList>
    </citation>
    <scope>NUCLEOTIDE SEQUENCE [LARGE SCALE GENOMIC DNA]</scope>
    <source>
        <strain evidence="13 14">Roberts-Thomson</strain>
    </source>
</reference>
<evidence type="ECO:0000256" key="11">
    <source>
        <dbReference type="SAM" id="MobiDB-lite"/>
    </source>
</evidence>
<dbReference type="PROSITE" id="PS00107">
    <property type="entry name" value="PROTEIN_KINASE_ATP"/>
    <property type="match status" value="1"/>
</dbReference>
<name>A0A4Z1SW68_GIAMU</name>
<dbReference type="EC" id="2.7.11.1" evidence="2"/>
<keyword evidence="7 10" id="KW-0067">ATP-binding</keyword>
<dbReference type="InterPro" id="IPR011009">
    <property type="entry name" value="Kinase-like_dom_sf"/>
</dbReference>
<evidence type="ECO:0000256" key="7">
    <source>
        <dbReference type="ARBA" id="ARBA00022840"/>
    </source>
</evidence>
<evidence type="ECO:0000256" key="5">
    <source>
        <dbReference type="ARBA" id="ARBA00022741"/>
    </source>
</evidence>
<dbReference type="Pfam" id="PF00069">
    <property type="entry name" value="Pkinase"/>
    <property type="match status" value="1"/>
</dbReference>
<dbReference type="Gene3D" id="1.10.510.10">
    <property type="entry name" value="Transferase(Phosphotransferase) domain 1"/>
    <property type="match status" value="1"/>
</dbReference>
<keyword evidence="3" id="KW-0723">Serine/threonine-protein kinase</keyword>
<comment type="catalytic activity">
    <reaction evidence="8">
        <text>L-threonyl-[protein] + ATP = O-phospho-L-threonyl-[protein] + ADP + H(+)</text>
        <dbReference type="Rhea" id="RHEA:46608"/>
        <dbReference type="Rhea" id="RHEA-COMP:11060"/>
        <dbReference type="Rhea" id="RHEA-COMP:11605"/>
        <dbReference type="ChEBI" id="CHEBI:15378"/>
        <dbReference type="ChEBI" id="CHEBI:30013"/>
        <dbReference type="ChEBI" id="CHEBI:30616"/>
        <dbReference type="ChEBI" id="CHEBI:61977"/>
        <dbReference type="ChEBI" id="CHEBI:456216"/>
        <dbReference type="EC" id="2.7.11.1"/>
    </reaction>
</comment>
<dbReference type="AlphaFoldDB" id="A0A4Z1SW68"/>
<dbReference type="GO" id="GO:0005524">
    <property type="term" value="F:ATP binding"/>
    <property type="evidence" value="ECO:0007669"/>
    <property type="project" value="UniProtKB-UniRule"/>
</dbReference>
<protein>
    <recommendedName>
        <fullName evidence="2">non-specific serine/threonine protein kinase</fullName>
        <ecNumber evidence="2">2.7.11.1</ecNumber>
    </recommendedName>
</protein>
<keyword evidence="14" id="KW-1185">Reference proteome</keyword>
<dbReference type="GO" id="GO:0004674">
    <property type="term" value="F:protein serine/threonine kinase activity"/>
    <property type="evidence" value="ECO:0007669"/>
    <property type="project" value="UniProtKB-KW"/>
</dbReference>
<gene>
    <name evidence="13" type="ORF">GMRT_11778</name>
</gene>
<feature type="domain" description="Protein kinase" evidence="12">
    <location>
        <begin position="252"/>
        <end position="539"/>
    </location>
</feature>
<evidence type="ECO:0000313" key="14">
    <source>
        <dbReference type="Proteomes" id="UP000315496"/>
    </source>
</evidence>
<comment type="catalytic activity">
    <reaction evidence="9">
        <text>L-seryl-[protein] + ATP = O-phospho-L-seryl-[protein] + ADP + H(+)</text>
        <dbReference type="Rhea" id="RHEA:17989"/>
        <dbReference type="Rhea" id="RHEA-COMP:9863"/>
        <dbReference type="Rhea" id="RHEA-COMP:11604"/>
        <dbReference type="ChEBI" id="CHEBI:15378"/>
        <dbReference type="ChEBI" id="CHEBI:29999"/>
        <dbReference type="ChEBI" id="CHEBI:30616"/>
        <dbReference type="ChEBI" id="CHEBI:83421"/>
        <dbReference type="ChEBI" id="CHEBI:456216"/>
        <dbReference type="EC" id="2.7.11.1"/>
    </reaction>
</comment>
<evidence type="ECO:0000313" key="13">
    <source>
        <dbReference type="EMBL" id="TNJ29125.1"/>
    </source>
</evidence>
<dbReference type="PROSITE" id="PS50011">
    <property type="entry name" value="PROTEIN_KINASE_DOM"/>
    <property type="match status" value="1"/>
</dbReference>
<comment type="similarity">
    <text evidence="1">Belongs to the protein kinase superfamily. NEK Ser/Thr protein kinase family. NIMA subfamily.</text>
</comment>
<evidence type="ECO:0000256" key="1">
    <source>
        <dbReference type="ARBA" id="ARBA00010886"/>
    </source>
</evidence>
<dbReference type="VEuPathDB" id="GiardiaDB:GMRT_11778"/>
<evidence type="ECO:0000256" key="10">
    <source>
        <dbReference type="PROSITE-ProRule" id="PRU10141"/>
    </source>
</evidence>
<dbReference type="InterPro" id="IPR017441">
    <property type="entry name" value="Protein_kinase_ATP_BS"/>
</dbReference>
<dbReference type="SUPFAM" id="SSF56112">
    <property type="entry name" value="Protein kinase-like (PK-like)"/>
    <property type="match status" value="1"/>
</dbReference>
<comment type="caution">
    <text evidence="13">The sequence shown here is derived from an EMBL/GenBank/DDBJ whole genome shotgun (WGS) entry which is preliminary data.</text>
</comment>
<dbReference type="Proteomes" id="UP000315496">
    <property type="component" value="Chromosome 2"/>
</dbReference>
<dbReference type="InterPro" id="IPR000719">
    <property type="entry name" value="Prot_kinase_dom"/>
</dbReference>
<evidence type="ECO:0000256" key="3">
    <source>
        <dbReference type="ARBA" id="ARBA00022527"/>
    </source>
</evidence>